<evidence type="ECO:0000259" key="1">
    <source>
        <dbReference type="Pfam" id="PF08386"/>
    </source>
</evidence>
<dbReference type="InterPro" id="IPR029058">
    <property type="entry name" value="AB_hydrolase_fold"/>
</dbReference>
<name>A0ABV4HTT3_9GAMM</name>
<dbReference type="InterPro" id="IPR013595">
    <property type="entry name" value="Pept_S33_TAP-like_C"/>
</dbReference>
<reference evidence="2 3" key="1">
    <citation type="submission" date="2024-07" db="EMBL/GenBank/DDBJ databases">
        <title>Luteimonas salilacus sp. nov., isolated from the shore soil of Salt Lake in Tibet of China.</title>
        <authorList>
            <person name="Zhang X."/>
            <person name="Li A."/>
        </authorList>
    </citation>
    <scope>NUCLEOTIDE SEQUENCE [LARGE SCALE GENOMIC DNA]</scope>
    <source>
        <strain evidence="2 3">B3-2-R+30</strain>
    </source>
</reference>
<sequence length="134" mass="14648">MSRKPFSHRLRAGNCPWCLFPGDYRLRRQSAACAAWPVAPSMPPSPTQPVQTPVLFVSGEYDPVTPPEWVDDLLPLFPNGRHIVLPGAGHIVDGMSDLDTCYDPTIVAFLDSADAAHLDAACIESMRAPDFVTE</sequence>
<feature type="domain" description="Peptidase S33 tripeptidyl aminopeptidase-like C-terminal" evidence="1">
    <location>
        <begin position="28"/>
        <end position="122"/>
    </location>
</feature>
<comment type="caution">
    <text evidence="2">The sequence shown here is derived from an EMBL/GenBank/DDBJ whole genome shotgun (WGS) entry which is preliminary data.</text>
</comment>
<evidence type="ECO:0000313" key="3">
    <source>
        <dbReference type="Proteomes" id="UP001566331"/>
    </source>
</evidence>
<dbReference type="RefSeq" id="WP_370564447.1">
    <property type="nucleotide sequence ID" value="NZ_JBFWIB010000008.1"/>
</dbReference>
<dbReference type="Gene3D" id="3.40.50.1820">
    <property type="entry name" value="alpha/beta hydrolase"/>
    <property type="match status" value="1"/>
</dbReference>
<keyword evidence="3" id="KW-1185">Reference proteome</keyword>
<organism evidence="2 3">
    <name type="scientific">Luteimonas salinilitoris</name>
    <dbReference type="NCBI Taxonomy" id="3237697"/>
    <lineage>
        <taxon>Bacteria</taxon>
        <taxon>Pseudomonadati</taxon>
        <taxon>Pseudomonadota</taxon>
        <taxon>Gammaproteobacteria</taxon>
        <taxon>Lysobacterales</taxon>
        <taxon>Lysobacteraceae</taxon>
        <taxon>Luteimonas</taxon>
    </lineage>
</organism>
<gene>
    <name evidence="2" type="ORF">AB6713_09150</name>
</gene>
<accession>A0ABV4HTT3</accession>
<dbReference type="SUPFAM" id="SSF53474">
    <property type="entry name" value="alpha/beta-Hydrolases"/>
    <property type="match status" value="1"/>
</dbReference>
<protein>
    <submittedName>
        <fullName evidence="2">Alpha/beta hydrolase</fullName>
    </submittedName>
</protein>
<evidence type="ECO:0000313" key="2">
    <source>
        <dbReference type="EMBL" id="MEZ0474785.1"/>
    </source>
</evidence>
<dbReference type="Pfam" id="PF08386">
    <property type="entry name" value="Abhydrolase_4"/>
    <property type="match status" value="1"/>
</dbReference>
<keyword evidence="2" id="KW-0378">Hydrolase</keyword>
<proteinExistence type="predicted"/>
<dbReference type="Proteomes" id="UP001566331">
    <property type="component" value="Unassembled WGS sequence"/>
</dbReference>
<dbReference type="GO" id="GO:0016787">
    <property type="term" value="F:hydrolase activity"/>
    <property type="evidence" value="ECO:0007669"/>
    <property type="project" value="UniProtKB-KW"/>
</dbReference>
<dbReference type="EMBL" id="JBFWIC010000010">
    <property type="protein sequence ID" value="MEZ0474785.1"/>
    <property type="molecule type" value="Genomic_DNA"/>
</dbReference>